<dbReference type="Pfam" id="PF01554">
    <property type="entry name" value="MatE"/>
    <property type="match status" value="2"/>
</dbReference>
<reference evidence="3 4" key="1">
    <citation type="journal article" date="2014" name="Antonie Van Leeuwenhoek">
        <title>Hyphomonas beringensis sp. nov. and Hyphomonas chukchiensis sp. nov., isolated from surface seawater of the Bering Sea and Chukchi Sea.</title>
        <authorList>
            <person name="Li C."/>
            <person name="Lai Q."/>
            <person name="Li G."/>
            <person name="Dong C."/>
            <person name="Wang J."/>
            <person name="Liao Y."/>
            <person name="Shao Z."/>
        </authorList>
    </citation>
    <scope>NUCLEOTIDE SEQUENCE [LARGE SCALE GENOMIC DNA]</scope>
    <source>
        <strain evidence="3 4">PS728</strain>
    </source>
</reference>
<dbReference type="EMBL" id="ARYM01000001">
    <property type="protein sequence ID" value="KDA00540.1"/>
    <property type="molecule type" value="Genomic_DNA"/>
</dbReference>
<feature type="transmembrane region" description="Helical" evidence="2">
    <location>
        <begin position="20"/>
        <end position="38"/>
    </location>
</feature>
<feature type="transmembrane region" description="Helical" evidence="2">
    <location>
        <begin position="411"/>
        <end position="431"/>
    </location>
</feature>
<name>A0A062VDE0_9PROT</name>
<protein>
    <submittedName>
        <fullName evidence="3">MATE efflux family protein</fullName>
    </submittedName>
</protein>
<feature type="transmembrane region" description="Helical" evidence="2">
    <location>
        <begin position="100"/>
        <end position="118"/>
    </location>
</feature>
<evidence type="ECO:0000313" key="4">
    <source>
        <dbReference type="Proteomes" id="UP000027100"/>
    </source>
</evidence>
<dbReference type="OrthoDB" id="9780160at2"/>
<feature type="transmembrane region" description="Helical" evidence="2">
    <location>
        <begin position="151"/>
        <end position="173"/>
    </location>
</feature>
<dbReference type="RefSeq" id="WP_035593323.1">
    <property type="nucleotide sequence ID" value="NZ_ARYM01000001.1"/>
</dbReference>
<dbReference type="PANTHER" id="PTHR43298">
    <property type="entry name" value="MULTIDRUG RESISTANCE PROTEIN NORM-RELATED"/>
    <property type="match status" value="1"/>
</dbReference>
<gene>
    <name evidence="3" type="ORF">HPO_00885</name>
</gene>
<keyword evidence="2" id="KW-0812">Transmembrane</keyword>
<evidence type="ECO:0000256" key="2">
    <source>
        <dbReference type="SAM" id="Phobius"/>
    </source>
</evidence>
<dbReference type="InterPro" id="IPR050222">
    <property type="entry name" value="MATE_MdtK"/>
</dbReference>
<accession>A0A062VDE0</accession>
<organism evidence="3 4">
    <name type="scientific">Hyphomonas polymorpha PS728</name>
    <dbReference type="NCBI Taxonomy" id="1280954"/>
    <lineage>
        <taxon>Bacteria</taxon>
        <taxon>Pseudomonadati</taxon>
        <taxon>Pseudomonadota</taxon>
        <taxon>Alphaproteobacteria</taxon>
        <taxon>Hyphomonadales</taxon>
        <taxon>Hyphomonadaceae</taxon>
        <taxon>Hyphomonas</taxon>
    </lineage>
</organism>
<feature type="transmembrane region" description="Helical" evidence="2">
    <location>
        <begin position="58"/>
        <end position="79"/>
    </location>
</feature>
<dbReference type="PANTHER" id="PTHR43298:SF2">
    <property type="entry name" value="FMN_FAD EXPORTER YEEO-RELATED"/>
    <property type="match status" value="1"/>
</dbReference>
<dbReference type="InterPro" id="IPR002528">
    <property type="entry name" value="MATE_fam"/>
</dbReference>
<evidence type="ECO:0000256" key="1">
    <source>
        <dbReference type="ARBA" id="ARBA00022448"/>
    </source>
</evidence>
<feature type="transmembrane region" description="Helical" evidence="2">
    <location>
        <begin position="291"/>
        <end position="314"/>
    </location>
</feature>
<dbReference type="AlphaFoldDB" id="A0A062VDE0"/>
<feature type="transmembrane region" description="Helical" evidence="2">
    <location>
        <begin position="334"/>
        <end position="354"/>
    </location>
</feature>
<feature type="transmembrane region" description="Helical" evidence="2">
    <location>
        <begin position="224"/>
        <end position="242"/>
    </location>
</feature>
<dbReference type="GO" id="GO:0005886">
    <property type="term" value="C:plasma membrane"/>
    <property type="evidence" value="ECO:0007669"/>
    <property type="project" value="TreeGrafter"/>
</dbReference>
<proteinExistence type="predicted"/>
<keyword evidence="1" id="KW-0813">Transport</keyword>
<dbReference type="STRING" id="1280954.HPO_00885"/>
<dbReference type="PATRIC" id="fig|1280954.3.peg.182"/>
<feature type="transmembrane region" description="Helical" evidence="2">
    <location>
        <begin position="443"/>
        <end position="461"/>
    </location>
</feature>
<dbReference type="eggNOG" id="COG0534">
    <property type="taxonomic scope" value="Bacteria"/>
</dbReference>
<feature type="transmembrane region" description="Helical" evidence="2">
    <location>
        <begin position="180"/>
        <end position="204"/>
    </location>
</feature>
<sequence length="472" mass="49394">MAATSRLPAWARAKDIADLIRLSVPIAVSRMAMMLMGLTDAIVLGQYAPGELAYVLSAWLPIGVSLGFGIGILLGVQVLTSEMLGTGRAAGSGRVFRRGLWWAILLGVVLTVALVPFADPFFHWVFVTIAPASEEAAATASPEVVAASTAAVTRILAFGLGGHMISQACSYYLEALRRPLLVTIVMYAGVAINLVANLALVAGWWGFPQMGAEGVAWATTITRWLIAVVMLIFVAALTPGFRRSPEAEKGEARRQLSVGSGTAISNIAEWGGFNVTFIIATWVSIAANAVYGYSVQVMGVCFMFYLGIATATSVRVAEAIGRGNPEEVRNAGRLGVVATLVMGVLLGVLLISLAGPISRLLVREDAVIGGIAIAPAIAALLWLAAAATVFDGLQATASFALRAQGMVWLPSAIHLGSFFVVMIPVCYWLAIPLGRGASGVLEGAFIGVFAAGTAQVILLEWKAARPGVERAA</sequence>
<dbReference type="GO" id="GO:0042910">
    <property type="term" value="F:xenobiotic transmembrane transporter activity"/>
    <property type="evidence" value="ECO:0007669"/>
    <property type="project" value="InterPro"/>
</dbReference>
<keyword evidence="2" id="KW-0472">Membrane</keyword>
<evidence type="ECO:0000313" key="3">
    <source>
        <dbReference type="EMBL" id="KDA00540.1"/>
    </source>
</evidence>
<dbReference type="Proteomes" id="UP000027100">
    <property type="component" value="Unassembled WGS sequence"/>
</dbReference>
<keyword evidence="2" id="KW-1133">Transmembrane helix</keyword>
<dbReference type="GO" id="GO:0015297">
    <property type="term" value="F:antiporter activity"/>
    <property type="evidence" value="ECO:0007669"/>
    <property type="project" value="InterPro"/>
</dbReference>
<keyword evidence="4" id="KW-1185">Reference proteome</keyword>
<feature type="transmembrane region" description="Helical" evidence="2">
    <location>
        <begin position="366"/>
        <end position="390"/>
    </location>
</feature>
<comment type="caution">
    <text evidence="3">The sequence shown here is derived from an EMBL/GenBank/DDBJ whole genome shotgun (WGS) entry which is preliminary data.</text>
</comment>